<dbReference type="Pfam" id="PF14606">
    <property type="entry name" value="Lipase_GDSL_3"/>
    <property type="match status" value="1"/>
</dbReference>
<dbReference type="InterPro" id="IPR013830">
    <property type="entry name" value="SGNH_hydro"/>
</dbReference>
<dbReference type="RefSeq" id="WP_218103275.1">
    <property type="nucleotide sequence ID" value="NZ_CAJVCE010000047.1"/>
</dbReference>
<accession>A0ABN7TWP8</accession>
<dbReference type="Pfam" id="PF21181">
    <property type="entry name" value="SsfX3_N"/>
    <property type="match status" value="1"/>
</dbReference>
<dbReference type="Proteomes" id="UP000730618">
    <property type="component" value="Unassembled WGS sequence"/>
</dbReference>
<evidence type="ECO:0000259" key="1">
    <source>
        <dbReference type="Pfam" id="PF14606"/>
    </source>
</evidence>
<evidence type="ECO:0000259" key="2">
    <source>
        <dbReference type="Pfam" id="PF21181"/>
    </source>
</evidence>
<name>A0ABN7TWP8_9BACL</name>
<feature type="domain" description="SGNH hydrolase-type esterase" evidence="1">
    <location>
        <begin position="144"/>
        <end position="322"/>
    </location>
</feature>
<organism evidence="3 4">
    <name type="scientific">Paenibacillus allorhizosphaerae</name>
    <dbReference type="NCBI Taxonomy" id="2849866"/>
    <lineage>
        <taxon>Bacteria</taxon>
        <taxon>Bacillati</taxon>
        <taxon>Bacillota</taxon>
        <taxon>Bacilli</taxon>
        <taxon>Bacillales</taxon>
        <taxon>Paenibacillaceae</taxon>
        <taxon>Paenibacillus</taxon>
    </lineage>
</organism>
<comment type="caution">
    <text evidence="3">The sequence shown here is derived from an EMBL/GenBank/DDBJ whole genome shotgun (WGS) entry which is preliminary data.</text>
</comment>
<evidence type="ECO:0008006" key="5">
    <source>
        <dbReference type="Google" id="ProtNLM"/>
    </source>
</evidence>
<evidence type="ECO:0000313" key="3">
    <source>
        <dbReference type="EMBL" id="CAG7658750.1"/>
    </source>
</evidence>
<proteinExistence type="predicted"/>
<gene>
    <name evidence="3" type="ORF">PAECIP111802_07154</name>
</gene>
<keyword evidence="4" id="KW-1185">Reference proteome</keyword>
<feature type="domain" description="SsfX3-like N-terminal" evidence="2">
    <location>
        <begin position="13"/>
        <end position="71"/>
    </location>
</feature>
<evidence type="ECO:0000313" key="4">
    <source>
        <dbReference type="Proteomes" id="UP000730618"/>
    </source>
</evidence>
<dbReference type="EMBL" id="CAJVCE010000047">
    <property type="protein sequence ID" value="CAG7658750.1"/>
    <property type="molecule type" value="Genomic_DNA"/>
</dbReference>
<reference evidence="3 4" key="1">
    <citation type="submission" date="2021-06" db="EMBL/GenBank/DDBJ databases">
        <authorList>
            <person name="Criscuolo A."/>
        </authorList>
    </citation>
    <scope>NUCLEOTIDE SEQUENCE [LARGE SCALE GENOMIC DNA]</scope>
    <source>
        <strain evidence="4">CIP 111802</strain>
    </source>
</reference>
<dbReference type="InterPro" id="IPR048977">
    <property type="entry name" value="SsfX3-like_N"/>
</dbReference>
<sequence length="331" mass="36874">MEYRSINLRDDLFKGAVSLEHTAEGITPWRIPYQEYDLFPPNGIGGKSRDAAGVRLCFQSNTNSMELVFAPSSNELTVDCVVNGAVKATGRIEPGGTVLRFDGLGNDQKEIEVFFSQKFPVKISGLRVEAKADLSPCQFRPRWVTYGSSITQCGAANSPAFTWPAIVARRAKLDLTCLGYGGNCMIEPMVARMIRDLPAEYISLCLGINVYGQSALSPRTFKSAVIGFIQTIREKHPNTPMTVMSPIISPPRETKENSVGMTLVKMREQIAEVVLMLQGRGDEHIHYVNGMDLFNESLIDYLPDQLHPNHEGYGILADRFEQRVVKQLWNL</sequence>
<protein>
    <recommendedName>
        <fullName evidence="5">GDSL family lipase</fullName>
    </recommendedName>
</protein>